<name>A0A0B7ILS5_9FLAO</name>
<organism evidence="1 2">
    <name type="scientific">Capnocytophaga canis</name>
    <dbReference type="NCBI Taxonomy" id="1848903"/>
    <lineage>
        <taxon>Bacteria</taxon>
        <taxon>Pseudomonadati</taxon>
        <taxon>Bacteroidota</taxon>
        <taxon>Flavobacteriia</taxon>
        <taxon>Flavobacteriales</taxon>
        <taxon>Flavobacteriaceae</taxon>
        <taxon>Capnocytophaga</taxon>
    </lineage>
</organism>
<reference evidence="1 2" key="1">
    <citation type="submission" date="2015-01" db="EMBL/GenBank/DDBJ databases">
        <authorList>
            <person name="Xiang T."/>
            <person name="Song Y."/>
            <person name="Huang L."/>
            <person name="Wang B."/>
            <person name="Wu P."/>
        </authorList>
    </citation>
    <scope>NUCLEOTIDE SEQUENCE [LARGE SCALE GENOMIC DNA]</scope>
    <source>
        <strain evidence="1 2">CcD93</strain>
    </source>
</reference>
<protein>
    <submittedName>
        <fullName evidence="1">Uncharacterized protein</fullName>
    </submittedName>
</protein>
<dbReference type="AlphaFoldDB" id="A0A0B7ILS5"/>
<proteinExistence type="predicted"/>
<evidence type="ECO:0000313" key="2">
    <source>
        <dbReference type="Proteomes" id="UP000038200"/>
    </source>
</evidence>
<gene>
    <name evidence="1" type="ORF">CCAND93_310010</name>
</gene>
<evidence type="ECO:0000313" key="1">
    <source>
        <dbReference type="EMBL" id="CEN52846.1"/>
    </source>
</evidence>
<sequence>MSFILLRYRKSHTTKRWPLKNYISINNYFTSFSLEQDSLSFAAPLLQQDFFSLEEQDFFSLEQDSLSFDFPLLQQDFFSLSCLTPS</sequence>
<dbReference type="Proteomes" id="UP000038200">
    <property type="component" value="Unassembled WGS sequence"/>
</dbReference>
<dbReference type="EMBL" id="CDOL01000219">
    <property type="protein sequence ID" value="CEN52846.1"/>
    <property type="molecule type" value="Genomic_DNA"/>
</dbReference>
<accession>A0A0B7ILS5</accession>